<dbReference type="NCBIfam" id="TIGR01414">
    <property type="entry name" value="autotrans_barl"/>
    <property type="match status" value="1"/>
</dbReference>
<evidence type="ECO:0000313" key="20">
    <source>
        <dbReference type="Proteomes" id="UP000001485"/>
    </source>
</evidence>
<reference evidence="20" key="1">
    <citation type="submission" date="2009-03" db="EMBL/GenBank/DDBJ databases">
        <title>Complete genome sequence of Edwardsiella ictaluri 93-146.</title>
        <authorList>
            <person name="Williams M.L."/>
            <person name="Gillaspy A.F."/>
            <person name="Dyer D.W."/>
            <person name="Thune R.L."/>
            <person name="Waldbieser G.C."/>
            <person name="Schuster S.C."/>
            <person name="Gipson J."/>
            <person name="Zaitshik J."/>
            <person name="Landry C."/>
            <person name="Lawrence M.L."/>
        </authorList>
    </citation>
    <scope>NUCLEOTIDE SEQUENCE [LARGE SCALE GENOMIC DNA]</scope>
    <source>
        <strain evidence="20">93-146</strain>
    </source>
</reference>
<keyword evidence="15" id="KW-0865">Zymogen</keyword>
<evidence type="ECO:0000256" key="13">
    <source>
        <dbReference type="ARBA" id="ARBA00023026"/>
    </source>
</evidence>
<feature type="domain" description="Autotransporter" evidence="17">
    <location>
        <begin position="2370"/>
        <end position="2637"/>
    </location>
</feature>
<dbReference type="Pfam" id="PF24078">
    <property type="entry name" value="Beta-sol_PIC_HAP1_IgA0_2nd"/>
    <property type="match status" value="1"/>
</dbReference>
<reference evidence="19 20" key="2">
    <citation type="journal article" date="2012" name="J. Bacteriol.">
        <title>Genome Sequence of Edwardsiella ictaluri 93-146, a Strain Associated with a Natural Channel Catfish Outbreak of Enteric Septicemia of Catfish.</title>
        <authorList>
            <person name="Williams M.L."/>
            <person name="Gillaspy A.F."/>
            <person name="Dyer D.W."/>
            <person name="Thune R.L."/>
            <person name="Waldbieser G.C."/>
            <person name="Schuster S.C."/>
            <person name="Gipson J."/>
            <person name="Zaitshik J."/>
            <person name="Landry C."/>
            <person name="Banes M.M."/>
            <person name="Lawrence M.L."/>
        </authorList>
    </citation>
    <scope>NUCLEOTIDE SEQUENCE [LARGE SCALE GENOMIC DNA]</scope>
    <source>
        <strain evidence="19 20">93-146</strain>
    </source>
</reference>
<keyword evidence="7 19" id="KW-0645">Protease</keyword>
<keyword evidence="8" id="KW-0812">Transmembrane</keyword>
<dbReference type="SUPFAM" id="SSF51126">
    <property type="entry name" value="Pectin lyase-like"/>
    <property type="match status" value="2"/>
</dbReference>
<evidence type="ECO:0000256" key="10">
    <source>
        <dbReference type="ARBA" id="ARBA00022764"/>
    </source>
</evidence>
<dbReference type="GO" id="GO:0005576">
    <property type="term" value="C:extracellular region"/>
    <property type="evidence" value="ECO:0007669"/>
    <property type="project" value="UniProtKB-SubCell"/>
</dbReference>
<dbReference type="Proteomes" id="UP000001485">
    <property type="component" value="Chromosome"/>
</dbReference>
<evidence type="ECO:0000256" key="15">
    <source>
        <dbReference type="ARBA" id="ARBA00023145"/>
    </source>
</evidence>
<evidence type="ECO:0000256" key="3">
    <source>
        <dbReference type="ARBA" id="ARBA00004571"/>
    </source>
</evidence>
<keyword evidence="11 19" id="KW-0378">Hydrolase</keyword>
<accession>C5B8F5</accession>
<sequence length="2637" mass="274103">MNKVYSLRYSYITCGYIAVSEICRGIKKSGRSPLRRILALLLLGGLAVPESYASIVSDEIPYSVFRDFAENKGVFQPGATDIAIYDKSGAKVGTLDLAPFPDFSSASTNTGFATLIAPQFIAGVAHNGGYTAVSFGYGNNYRLLDRNNHPDFDFHVPRLNKIVTEVVPIPMTTAGIAPGTYQNIDRFPVFYHIGSGVQYTKARGGALHRLSDSYQYLTGGTIGRPSISDTSIVSNPGDTFNPAYGPLANYSAPGDSGSPLYGYDAQEGRWVLVAVTRAYAGESGTTNWWVVVPVGFVQAEMAKYSDPAVTFQAGEGALHWTYDNSTNLGTLSQQGNSTAFTMHGQAGTDPNAGKSLTFTSDSGTTQGEIILESSINQGAGVLTFDADYAVRAQDQQTWMGGGLIISADKTLDWQVNGVSNDNLHRLGEGTLHINGQGVNPGGLNVGDGLTLLDQRPDAAGHVQAFSSLNIASGRPTVKLMADGQIDPDSISWGFRGGVLDLNGHDMAFQMLRMADYGARVTNSADARAQLSLNYQPLNYLSAVAYPLRGWTDARVGTPGDLYRYENRHTNTVDYFLLNTSGNYGYFPTNQTSNGPWTYLGHDEAGARQTLMLNEQRRNQIIHGQFSDNLDIVNIAEPGMTGTTVFDGSMAITGDFSQRGGSLQFQGHPVTHARDFSTGRPPVSADQPDWEARSFALNTLMLTQADFSLARHAVLLGDIQADASRVILNSNRVFVDSRDGEGVTSADTDVSEGQLSAEVVARSEHQGNILLENRSILAAGGLLSGAVTAANSLVALMADSEHTGDIATGDSLLWLAPGAVQQGDLQLGGASDLTSLGEIEGNLSVDASNALLEPGSQLLGDITLAGNAALTSRGQTRGNLSADASAITLESGAEQQGDIHLDNGASLTSQGLTEGLLSADASTITLESGAVQQGDLQLSGASDLTSLGEIEGNLSVGASTVLLEQGSQLLGDITLAGNAALTSRGQTRGILSADASTITLENGAVQQGDIRLDNAASLTSQGRTEGLLSADASTIMLESGVVQQGDLQLSGASDLTSQGEIEGNLSVGASTVLLEQGSQLLGDITLAGNAALTSRGQTRGILSADASAITLENGAEQQGDIRLDNGASLTSQGRTKGLLSADASIITLESGAVQQGDLQLGGASDLTSLGEIEGRLSAEGSTVLLEQGSQLLGDITLVSNAALTSRGQTRGNLSADASTITLERSAVQQGDLQLGGASDLTSLGKIVGSLSADASTVLLEWGSRLQGDVTLTDSAMLTLQGEIEGRLRADASSALLAQRGLHLDGDIGLSNGATLALVGRNQSAIGAEASLLALGYDAVQRGDIALSQSLLISRGLIYGTLSLNNSGAYFGQASQHKGDLSLLGDDAWLVLQQGGLQWGDVTLTDGAMLTSRGQTMGSLSADASTITLENGAFHNNGDLQLSGGAMLTSLGEIEGSLSADASNALLEQGSQLLGDITLVSNAVLTSRGQTRGLLSADASAITLENGAEQQGDIHLGNASSLTSQGRTEGLLSADASTITLESGAVQQGDLQLGGASDLTSLGKIVGSLSADASNVLLERGSQLLGDITLAGNAALTSRGQTRGILSVAASAITLENGAEQQGDIHLGNASSLTSQGRTEGLLSADASIIILENGALQQGEVRLDKGAMLTSQGGIVGNLHADTSTLMLEKGAVQQGEVRLDKGAMLTSQGGIVGNLHADASTLMLEKGAVQLGDLQLGGASDLTSLGAIVGNLSVDASNVLLERGSQLLGDITLAGNAALTSRGQTRRLLSADASAITLENGAEQQGDIRLDNGASLTSQGLTEGLLSADASIIILENGALQQGEVRLDKGAMLTSQGGIVGNLHADASTLMLEKGAVQLGDLQLGGASDLTSLGKIVGSLSADASNVLLERGSQLLGDITLAGNAALTSRGETRRLLSADASAITLENGAEQQGDIRLDNGASLTSQGLTEGLLSADASSVTLQTGGRHTGVVTLNNGATLTIQAPVSEVESTDVGGQLRGDMILTAASSLISAGSIDGKLRAANSSLYLQQGSLHQGDIALSDGATLALNGRNQGAIDAEASLLTLGRSAGQMGDVALSQSLLISEGRSQGAVSLSDSGAYFGQDSQHWGNLSLEGSNARLALLPGAMLQGDLSVDGAGLLRFGVPPMPEIAIAATPPAAGPAVYRGRIAAPDARVEMRDTLWRMSGDSTLGSLLADDTLITAADGAFMTLTVDRLHADGALVALRADAEASDRLVINETLSGGNNTVLVNYLEPTLPEGRLNVSLISAPAGSDRESFTVSRQYMGFSEVMPELIVRESDSQLDWVLSGFDVAPDSGREEDAASLLSLNYRNFMAEVQYLDKRQLDLRNDPTDTGVWARVLHGAGSAAENYRDRYLHLQVGADRRYGLGETGDLLAGATFTFTDGRASGDGFSSKSRSLGAGLYATALHPSGMFVDLNAKYVHHSTEYQVSLAGLGERKADNHAWYARADVGYRYGLGEGAFVEPHLELVYGSYSATRFDWRDQGMAVSLAQPGFTPLLATAGVTLGQRFDIGEWQTTLRAGLDYQSELLSTGDTLLRDASGERTIRGERDSRLRYSLGIESRVGDGLQLGLEVERSSLGDYNLDYSVQATLRYRF</sequence>
<evidence type="ECO:0000256" key="2">
    <source>
        <dbReference type="ARBA" id="ARBA00004418"/>
    </source>
</evidence>
<comment type="subcellular location">
    <subcellularLocation>
        <location evidence="3">Cell outer membrane</location>
        <topology evidence="3">Multi-pass membrane protein</topology>
    </subcellularLocation>
    <subcellularLocation>
        <location evidence="1">Cell surface</location>
    </subcellularLocation>
    <subcellularLocation>
        <location evidence="2">Periplasm</location>
    </subcellularLocation>
    <subcellularLocation>
        <location evidence="4">Secreted</location>
    </subcellularLocation>
</comment>
<dbReference type="Gene3D" id="2.40.128.130">
    <property type="entry name" value="Autotransporter beta-domain"/>
    <property type="match status" value="1"/>
</dbReference>
<dbReference type="Gene3D" id="3.30.160.280">
    <property type="match status" value="1"/>
</dbReference>
<evidence type="ECO:0000256" key="5">
    <source>
        <dbReference type="ARBA" id="ARBA00022452"/>
    </source>
</evidence>
<dbReference type="HOGENOM" id="CLU_000723_1_0_6"/>
<dbReference type="PROSITE" id="PS51208">
    <property type="entry name" value="AUTOTRANSPORTER"/>
    <property type="match status" value="1"/>
</dbReference>
<keyword evidence="9" id="KW-0732">Signal</keyword>
<keyword evidence="6" id="KW-0964">Secreted</keyword>
<dbReference type="PROSITE" id="PS51691">
    <property type="entry name" value="PEPTIDASE_S6"/>
    <property type="match status" value="1"/>
</dbReference>
<dbReference type="InterPro" id="IPR030396">
    <property type="entry name" value="Peptidase_S6_dom"/>
</dbReference>
<evidence type="ECO:0000313" key="19">
    <source>
        <dbReference type="EMBL" id="ACR69525.1"/>
    </source>
</evidence>
<dbReference type="SUPFAM" id="SSF103515">
    <property type="entry name" value="Autotransporter"/>
    <property type="match status" value="1"/>
</dbReference>
<dbReference type="GO" id="GO:0009986">
    <property type="term" value="C:cell surface"/>
    <property type="evidence" value="ECO:0007669"/>
    <property type="project" value="UniProtKB-SubCell"/>
</dbReference>
<dbReference type="Pfam" id="PF02395">
    <property type="entry name" value="Peptidase_S6"/>
    <property type="match status" value="1"/>
</dbReference>
<gene>
    <name evidence="19" type="ordered locus">NT01EI_2354</name>
</gene>
<dbReference type="InterPro" id="IPR006315">
    <property type="entry name" value="OM_autotransptr_brl_dom"/>
</dbReference>
<evidence type="ECO:0000256" key="14">
    <source>
        <dbReference type="ARBA" id="ARBA00023136"/>
    </source>
</evidence>
<evidence type="ECO:0000256" key="8">
    <source>
        <dbReference type="ARBA" id="ARBA00022692"/>
    </source>
</evidence>
<dbReference type="Gene3D" id="2.160.20.20">
    <property type="match status" value="6"/>
</dbReference>
<dbReference type="InterPro" id="IPR000710">
    <property type="entry name" value="Peptidase_S6"/>
</dbReference>
<evidence type="ECO:0000256" key="6">
    <source>
        <dbReference type="ARBA" id="ARBA00022525"/>
    </source>
</evidence>
<dbReference type="SMART" id="SM00869">
    <property type="entry name" value="Autotransporter"/>
    <property type="match status" value="1"/>
</dbReference>
<evidence type="ECO:0000259" key="17">
    <source>
        <dbReference type="PROSITE" id="PS51208"/>
    </source>
</evidence>
<dbReference type="Gene3D" id="2.40.10.120">
    <property type="match status" value="1"/>
</dbReference>
<dbReference type="InterPro" id="IPR057393">
    <property type="entry name" value="PIC_HAP1_IgA0_b-sol2"/>
</dbReference>
<evidence type="ECO:0000256" key="9">
    <source>
        <dbReference type="ARBA" id="ARBA00022729"/>
    </source>
</evidence>
<keyword evidence="16" id="KW-0998">Cell outer membrane</keyword>
<dbReference type="GO" id="GO:0042597">
    <property type="term" value="C:periplasmic space"/>
    <property type="evidence" value="ECO:0007669"/>
    <property type="project" value="UniProtKB-SubCell"/>
</dbReference>
<keyword evidence="13" id="KW-0843">Virulence</keyword>
<keyword evidence="5" id="KW-1134">Transmembrane beta strand</keyword>
<evidence type="ECO:0000256" key="4">
    <source>
        <dbReference type="ARBA" id="ARBA00004613"/>
    </source>
</evidence>
<dbReference type="GeneID" id="69539286"/>
<feature type="domain" description="Peptidase S6" evidence="18">
    <location>
        <begin position="54"/>
        <end position="299"/>
    </location>
</feature>
<dbReference type="KEGG" id="eic:NT01EI_2354"/>
<dbReference type="EMBL" id="CP001600">
    <property type="protein sequence ID" value="ACR69525.1"/>
    <property type="molecule type" value="Genomic_DNA"/>
</dbReference>
<organism evidence="19 20">
    <name type="scientific">Edwardsiella ictaluri (strain 93-146)</name>
    <dbReference type="NCBI Taxonomy" id="634503"/>
    <lineage>
        <taxon>Bacteria</taxon>
        <taxon>Pseudomonadati</taxon>
        <taxon>Pseudomonadota</taxon>
        <taxon>Gammaproteobacteria</taxon>
        <taxon>Enterobacterales</taxon>
        <taxon>Hafniaceae</taxon>
        <taxon>Edwardsiella</taxon>
    </lineage>
</organism>
<dbReference type="InterPro" id="IPR011050">
    <property type="entry name" value="Pectin_lyase_fold/virulence"/>
</dbReference>
<dbReference type="GO" id="GO:0006508">
    <property type="term" value="P:proteolysis"/>
    <property type="evidence" value="ECO:0007669"/>
    <property type="project" value="UniProtKB-KW"/>
</dbReference>
<evidence type="ECO:0000256" key="7">
    <source>
        <dbReference type="ARBA" id="ARBA00022670"/>
    </source>
</evidence>
<evidence type="ECO:0000256" key="16">
    <source>
        <dbReference type="ARBA" id="ARBA00023237"/>
    </source>
</evidence>
<dbReference type="InterPro" id="IPR012332">
    <property type="entry name" value="Autotransporter_pectin_lyase_C"/>
</dbReference>
<dbReference type="InterPro" id="IPR036709">
    <property type="entry name" value="Autotransporte_beta_dom_sf"/>
</dbReference>
<evidence type="ECO:0000256" key="11">
    <source>
        <dbReference type="ARBA" id="ARBA00022801"/>
    </source>
</evidence>
<evidence type="ECO:0000259" key="18">
    <source>
        <dbReference type="PROSITE" id="PS51691"/>
    </source>
</evidence>
<dbReference type="RefSeq" id="WP_015871644.1">
    <property type="nucleotide sequence ID" value="NC_012779.2"/>
</dbReference>
<dbReference type="PRINTS" id="PR00921">
    <property type="entry name" value="IGASERPTASE"/>
</dbReference>
<evidence type="ECO:0000256" key="12">
    <source>
        <dbReference type="ARBA" id="ARBA00022825"/>
    </source>
</evidence>
<proteinExistence type="predicted"/>
<dbReference type="EC" id="3.4.21.-" evidence="19"/>
<dbReference type="Pfam" id="PF03797">
    <property type="entry name" value="Autotransporter"/>
    <property type="match status" value="1"/>
</dbReference>
<dbReference type="GO" id="GO:0004252">
    <property type="term" value="F:serine-type endopeptidase activity"/>
    <property type="evidence" value="ECO:0007669"/>
    <property type="project" value="InterPro"/>
</dbReference>
<keyword evidence="10" id="KW-0574">Periplasm</keyword>
<dbReference type="GO" id="GO:0009279">
    <property type="term" value="C:cell outer membrane"/>
    <property type="evidence" value="ECO:0007669"/>
    <property type="project" value="UniProtKB-SubCell"/>
</dbReference>
<name>C5B8F5_EDWI9</name>
<evidence type="ECO:0000256" key="1">
    <source>
        <dbReference type="ARBA" id="ARBA00004241"/>
    </source>
</evidence>
<keyword evidence="12" id="KW-0720">Serine protease</keyword>
<keyword evidence="14" id="KW-0472">Membrane</keyword>
<protein>
    <submittedName>
        <fullName evidence="19">Secreted protease</fullName>
        <ecNumber evidence="19">3.4.21.-</ecNumber>
    </submittedName>
</protein>
<dbReference type="InterPro" id="IPR005546">
    <property type="entry name" value="Autotransporte_beta"/>
</dbReference>